<dbReference type="Pfam" id="PF12625">
    <property type="entry name" value="Arabinose_bd"/>
    <property type="match status" value="1"/>
</dbReference>
<dbReference type="PANTHER" id="PTHR47894:SF1">
    <property type="entry name" value="HTH-TYPE TRANSCRIPTIONAL REGULATOR VQSM"/>
    <property type="match status" value="1"/>
</dbReference>
<dbReference type="InterPro" id="IPR009057">
    <property type="entry name" value="Homeodomain-like_sf"/>
</dbReference>
<dbReference type="EMBL" id="LZEU01000001">
    <property type="protein sequence ID" value="MBC9251160.1"/>
    <property type="molecule type" value="Genomic_DNA"/>
</dbReference>
<dbReference type="PANTHER" id="PTHR47894">
    <property type="entry name" value="HTH-TYPE TRANSCRIPTIONAL REGULATOR GADX"/>
    <property type="match status" value="1"/>
</dbReference>
<evidence type="ECO:0000313" key="5">
    <source>
        <dbReference type="EMBL" id="MBC9251160.1"/>
    </source>
</evidence>
<keyword evidence="2" id="KW-0238">DNA-binding</keyword>
<dbReference type="SMART" id="SM00342">
    <property type="entry name" value="HTH_ARAC"/>
    <property type="match status" value="1"/>
</dbReference>
<evidence type="ECO:0000313" key="6">
    <source>
        <dbReference type="Proteomes" id="UP000744555"/>
    </source>
</evidence>
<organism evidence="5 6">
    <name type="scientific">Aquipseudomonas alcaligenes</name>
    <name type="common">Pseudomonas alcaligenes</name>
    <dbReference type="NCBI Taxonomy" id="43263"/>
    <lineage>
        <taxon>Bacteria</taxon>
        <taxon>Pseudomonadati</taxon>
        <taxon>Pseudomonadota</taxon>
        <taxon>Gammaproteobacteria</taxon>
        <taxon>Pseudomonadales</taxon>
        <taxon>Pseudomonadaceae</taxon>
        <taxon>Aquipseudomonas</taxon>
    </lineage>
</organism>
<sequence length="340" mass="37723">MATQPVLALLYMFNALRTLGVDLDLATLLADYGLSEAQLAPDGRIERSRALRLLCDLAQRLPQESQGLSLGQAFGFAGYGPVSFLLLTSETVYAAVQHGLRYQQLTFLFSPLSFVPGERESALCLDPLELPEPGRRFLVDVEMVGTYKLILDLLSSLGRGALATRVEIPYAKPLDVSAYSAFYGCPLQFGSDRARIWMRNEVLQARLPTADPTANLYYRGQCEEWLRRRSAESENTDISAQVRNHLALFQQGFPASAQVARSLGMAERTLRHRLAEAGCSFRQLLDEARFARARALLTDSQQSVEQVAQALGYAEAAAFIHAFQRWTGCSPAAWRRALRA</sequence>
<evidence type="ECO:0000256" key="1">
    <source>
        <dbReference type="ARBA" id="ARBA00023015"/>
    </source>
</evidence>
<gene>
    <name evidence="5" type="ORF">A9179_12820</name>
</gene>
<keyword evidence="3" id="KW-0804">Transcription</keyword>
<evidence type="ECO:0000259" key="4">
    <source>
        <dbReference type="PROSITE" id="PS01124"/>
    </source>
</evidence>
<feature type="domain" description="HTH araC/xylS-type" evidence="4">
    <location>
        <begin position="258"/>
        <end position="337"/>
    </location>
</feature>
<proteinExistence type="predicted"/>
<accession>A0ABR7S2W2</accession>
<evidence type="ECO:0000256" key="3">
    <source>
        <dbReference type="ARBA" id="ARBA00023163"/>
    </source>
</evidence>
<keyword evidence="1" id="KW-0805">Transcription regulation</keyword>
<dbReference type="Proteomes" id="UP000744555">
    <property type="component" value="Unassembled WGS sequence"/>
</dbReference>
<evidence type="ECO:0000256" key="2">
    <source>
        <dbReference type="ARBA" id="ARBA00023125"/>
    </source>
</evidence>
<dbReference type="Pfam" id="PF12833">
    <property type="entry name" value="HTH_18"/>
    <property type="match status" value="1"/>
</dbReference>
<reference evidence="5 6" key="1">
    <citation type="submission" date="2016-06" db="EMBL/GenBank/DDBJ databases">
        <authorList>
            <person name="Ramos C."/>
            <person name="Pintado A."/>
            <person name="Crespo-Gomez J.I."/>
        </authorList>
    </citation>
    <scope>NUCLEOTIDE SEQUENCE [LARGE SCALE GENOMIC DNA]</scope>
    <source>
        <strain evidence="5 6">AVO110</strain>
    </source>
</reference>
<dbReference type="InterPro" id="IPR032687">
    <property type="entry name" value="AraC-type_N"/>
</dbReference>
<protein>
    <recommendedName>
        <fullName evidence="4">HTH araC/xylS-type domain-containing protein</fullName>
    </recommendedName>
</protein>
<dbReference type="PROSITE" id="PS01124">
    <property type="entry name" value="HTH_ARAC_FAMILY_2"/>
    <property type="match status" value="1"/>
</dbReference>
<comment type="caution">
    <text evidence="5">The sequence shown here is derived from an EMBL/GenBank/DDBJ whole genome shotgun (WGS) entry which is preliminary data.</text>
</comment>
<dbReference type="SUPFAM" id="SSF46689">
    <property type="entry name" value="Homeodomain-like"/>
    <property type="match status" value="1"/>
</dbReference>
<dbReference type="InterPro" id="IPR018060">
    <property type="entry name" value="HTH_AraC"/>
</dbReference>
<name>A0ABR7S2W2_AQUAC</name>
<dbReference type="Gene3D" id="1.10.10.60">
    <property type="entry name" value="Homeodomain-like"/>
    <property type="match status" value="1"/>
</dbReference>
<keyword evidence="6" id="KW-1185">Reference proteome</keyword>